<feature type="coiled-coil region" evidence="1">
    <location>
        <begin position="164"/>
        <end position="224"/>
    </location>
</feature>
<feature type="compositionally biased region" description="Polar residues" evidence="2">
    <location>
        <begin position="76"/>
        <end position="88"/>
    </location>
</feature>
<reference evidence="3" key="1">
    <citation type="journal article" date="2014" name="Genome Announc.">
        <title>Genome sequence of the yeast Cyberlindnera fabianii (Hansenula fabianii).</title>
        <authorList>
            <person name="Freel K.C."/>
            <person name="Sarilar V."/>
            <person name="Neuveglise C."/>
            <person name="Devillers H."/>
            <person name="Friedrich A."/>
            <person name="Schacherer J."/>
        </authorList>
    </citation>
    <scope>NUCLEOTIDE SEQUENCE</scope>
    <source>
        <strain evidence="3">YJS4271</strain>
    </source>
</reference>
<protein>
    <submittedName>
        <fullName evidence="3">CYFA0S01e01244g1_1</fullName>
    </submittedName>
</protein>
<proteinExistence type="predicted"/>
<name>A0A061AFT6_CYBFA</name>
<organism evidence="3">
    <name type="scientific">Cyberlindnera fabianii</name>
    <name type="common">Yeast</name>
    <name type="synonym">Hansenula fabianii</name>
    <dbReference type="NCBI Taxonomy" id="36022"/>
    <lineage>
        <taxon>Eukaryota</taxon>
        <taxon>Fungi</taxon>
        <taxon>Dikarya</taxon>
        <taxon>Ascomycota</taxon>
        <taxon>Saccharomycotina</taxon>
        <taxon>Saccharomycetes</taxon>
        <taxon>Phaffomycetales</taxon>
        <taxon>Phaffomycetaceae</taxon>
        <taxon>Cyberlindnera</taxon>
    </lineage>
</organism>
<feature type="region of interest" description="Disordered" evidence="2">
    <location>
        <begin position="51"/>
        <end position="121"/>
    </location>
</feature>
<dbReference type="VEuPathDB" id="FungiDB:BON22_0782"/>
<dbReference type="AlphaFoldDB" id="A0A061AFT6"/>
<keyword evidence="1" id="KW-0175">Coiled coil</keyword>
<evidence type="ECO:0000256" key="2">
    <source>
        <dbReference type="SAM" id="MobiDB-lite"/>
    </source>
</evidence>
<feature type="compositionally biased region" description="Low complexity" evidence="2">
    <location>
        <begin position="60"/>
        <end position="75"/>
    </location>
</feature>
<sequence length="251" mass="27760">MSTSTDIVDKPVADVSIVDEVPLEKPSVVETEAGDTTDEQIEKLLKEVEIIKQNSPVKLPTPQTTQSSESTPDSTVLSQHAYSSSDSLDQVPPISTTTATQAAPSSVTTKTPITTTNSQGKTIPKSVSQALFSNALKVTRVRDKTSAPRYIGKHVPDEAAAAKIESLQQRDYELTRKIRKLQREIDYLKGLIDTASVSSNLAELRKLRYAIERLEDFLDQKQKEKYEVGILLTRAVRKRVDSGELGEFWSK</sequence>
<gene>
    <name evidence="3" type="ORF">CYFA0S_01e01244g</name>
</gene>
<evidence type="ECO:0000256" key="1">
    <source>
        <dbReference type="SAM" id="Coils"/>
    </source>
</evidence>
<evidence type="ECO:0000313" key="3">
    <source>
        <dbReference type="EMBL" id="CDR36405.1"/>
    </source>
</evidence>
<dbReference type="EMBL" id="LK052886">
    <property type="protein sequence ID" value="CDR36405.1"/>
    <property type="molecule type" value="Genomic_DNA"/>
</dbReference>
<dbReference type="Gene3D" id="1.20.5.170">
    <property type="match status" value="1"/>
</dbReference>
<accession>A0A061AFT6</accession>
<feature type="compositionally biased region" description="Low complexity" evidence="2">
    <location>
        <begin position="92"/>
        <end position="116"/>
    </location>
</feature>
<dbReference type="OrthoDB" id="3993315at2759"/>